<evidence type="ECO:0000256" key="2">
    <source>
        <dbReference type="ARBA" id="ARBA00005417"/>
    </source>
</evidence>
<dbReference type="Proteomes" id="UP000315434">
    <property type="component" value="Unassembled WGS sequence"/>
</dbReference>
<evidence type="ECO:0000256" key="3">
    <source>
        <dbReference type="ARBA" id="ARBA00022448"/>
    </source>
</evidence>
<keyword evidence="6" id="KW-0677">Repeat</keyword>
<protein>
    <submittedName>
        <fullName evidence="12">Sugar ABC transporter ATP-binding protein</fullName>
    </submittedName>
</protein>
<dbReference type="EMBL" id="SGNY01000014">
    <property type="protein sequence ID" value="TRA94466.1"/>
    <property type="molecule type" value="Genomic_DNA"/>
</dbReference>
<keyword evidence="10" id="KW-0472">Membrane</keyword>
<dbReference type="PANTHER" id="PTHR43790:SF3">
    <property type="entry name" value="D-ALLOSE IMPORT ATP-BINDING PROTEIN ALSA-RELATED"/>
    <property type="match status" value="1"/>
</dbReference>
<dbReference type="RefSeq" id="WP_142843577.1">
    <property type="nucleotide sequence ID" value="NZ_SGNY01000014.1"/>
</dbReference>
<keyword evidence="3" id="KW-0813">Transport</keyword>
<dbReference type="GO" id="GO:0016887">
    <property type="term" value="F:ATP hydrolysis activity"/>
    <property type="evidence" value="ECO:0007669"/>
    <property type="project" value="InterPro"/>
</dbReference>
<evidence type="ECO:0000256" key="1">
    <source>
        <dbReference type="ARBA" id="ARBA00004202"/>
    </source>
</evidence>
<reference evidence="12 13" key="1">
    <citation type="journal article" date="2019" name="Appl. Microbiol. Biotechnol.">
        <title>Differential efficiency of wild type rhizogenic strains for rol gene transformation of plants.</title>
        <authorList>
            <person name="Desmet S."/>
            <person name="De Keyser E."/>
            <person name="Van Vaerenbergh J."/>
            <person name="Baeyen S."/>
            <person name="Van Huylenbroeck J."/>
            <person name="Geelen D."/>
            <person name="Dhooghe E."/>
        </authorList>
    </citation>
    <scope>NUCLEOTIDE SEQUENCE [LARGE SCALE GENOMIC DNA]</scope>
    <source>
        <strain evidence="12 13">GBBC3284</strain>
    </source>
</reference>
<gene>
    <name evidence="12" type="ORF">EXN68_26465</name>
</gene>
<sequence>MSNPQLRSAALQGAQGRLDFQAVTKRYGPTVALSEFTHSFAPGQVHALMGKNGSGKSTLVKLLAGVTEPTSGTISVNGEDRRFTSPHDAFAAGIVTVHQELSLVPELSVGENIFLGRLPHRRRAGFSVVDWVGLHRRAGELLADMGLTIDSRQPVSALSVGQQQVVEIVKAMSFNPSILLLDEPTSALASREVKQLFALIERLRARGVTMIYITHRMSELFEIADTCTVIRDGHYIGAVAMKETTPSAIVGMMFGDAARATRPPRRTLDRAEPVLEVRNLSRSGHFQDVSFDLYPGEILGIAGLLGAGRTELMRAIFGADPVDGGSVMFNGRDMTGASPRDMRKAGLGYTPENRKEVGLVQSLSTADNLCMASLGPISSGGFISRRREQPFVRRQITALHIKCGDPELPVSSLSGGNQQKVVIGKWLNRQPSVMFFDEPSRGVDVQAKSQIFDIIWQKAADGLASIFVSTELEEVLEVADRILVMHHGEVVAEVDPAKTDLTELYGLCMEGARQ</sequence>
<dbReference type="InterPro" id="IPR027417">
    <property type="entry name" value="P-loop_NTPase"/>
</dbReference>
<dbReference type="OrthoDB" id="9805029at2"/>
<dbReference type="PANTHER" id="PTHR43790">
    <property type="entry name" value="CARBOHYDRATE TRANSPORT ATP-BINDING PROTEIN MG119-RELATED"/>
    <property type="match status" value="1"/>
</dbReference>
<dbReference type="Pfam" id="PF00005">
    <property type="entry name" value="ABC_tran"/>
    <property type="match status" value="2"/>
</dbReference>
<evidence type="ECO:0000259" key="11">
    <source>
        <dbReference type="PROSITE" id="PS50893"/>
    </source>
</evidence>
<dbReference type="SUPFAM" id="SSF52540">
    <property type="entry name" value="P-loop containing nucleoside triphosphate hydrolases"/>
    <property type="match status" value="2"/>
</dbReference>
<keyword evidence="8 12" id="KW-0067">ATP-binding</keyword>
<organism evidence="12 13">
    <name type="scientific">Rhizobium rhizogenes</name>
    <name type="common">Agrobacterium rhizogenes</name>
    <dbReference type="NCBI Taxonomy" id="359"/>
    <lineage>
        <taxon>Bacteria</taxon>
        <taxon>Pseudomonadati</taxon>
        <taxon>Pseudomonadota</taxon>
        <taxon>Alphaproteobacteria</taxon>
        <taxon>Hyphomicrobiales</taxon>
        <taxon>Rhizobiaceae</taxon>
        <taxon>Rhizobium/Agrobacterium group</taxon>
        <taxon>Rhizobium</taxon>
    </lineage>
</organism>
<dbReference type="PROSITE" id="PS50893">
    <property type="entry name" value="ABC_TRANSPORTER_2"/>
    <property type="match status" value="2"/>
</dbReference>
<evidence type="ECO:0000256" key="9">
    <source>
        <dbReference type="ARBA" id="ARBA00022967"/>
    </source>
</evidence>
<name>A0A546X133_RHIRH</name>
<keyword evidence="9" id="KW-1278">Translocase</keyword>
<dbReference type="InterPro" id="IPR003439">
    <property type="entry name" value="ABC_transporter-like_ATP-bd"/>
</dbReference>
<keyword evidence="4" id="KW-1003">Cell membrane</keyword>
<proteinExistence type="inferred from homology"/>
<keyword evidence="5" id="KW-0762">Sugar transport</keyword>
<feature type="domain" description="ABC transporter" evidence="11">
    <location>
        <begin position="269"/>
        <end position="512"/>
    </location>
</feature>
<evidence type="ECO:0000256" key="6">
    <source>
        <dbReference type="ARBA" id="ARBA00022737"/>
    </source>
</evidence>
<dbReference type="CDD" id="cd03216">
    <property type="entry name" value="ABC_Carb_Monos_I"/>
    <property type="match status" value="1"/>
</dbReference>
<dbReference type="SMART" id="SM00382">
    <property type="entry name" value="AAA"/>
    <property type="match status" value="2"/>
</dbReference>
<dbReference type="CDD" id="cd03215">
    <property type="entry name" value="ABC_Carb_Monos_II"/>
    <property type="match status" value="1"/>
</dbReference>
<dbReference type="InterPro" id="IPR003593">
    <property type="entry name" value="AAA+_ATPase"/>
</dbReference>
<dbReference type="Gene3D" id="3.40.50.300">
    <property type="entry name" value="P-loop containing nucleotide triphosphate hydrolases"/>
    <property type="match status" value="2"/>
</dbReference>
<feature type="domain" description="ABC transporter" evidence="11">
    <location>
        <begin position="18"/>
        <end position="257"/>
    </location>
</feature>
<dbReference type="AlphaFoldDB" id="A0A546X133"/>
<evidence type="ECO:0000256" key="7">
    <source>
        <dbReference type="ARBA" id="ARBA00022741"/>
    </source>
</evidence>
<dbReference type="GO" id="GO:0005524">
    <property type="term" value="F:ATP binding"/>
    <property type="evidence" value="ECO:0007669"/>
    <property type="project" value="UniProtKB-KW"/>
</dbReference>
<dbReference type="InterPro" id="IPR050107">
    <property type="entry name" value="ABC_carbohydrate_import_ATPase"/>
</dbReference>
<keyword evidence="7" id="KW-0547">Nucleotide-binding</keyword>
<evidence type="ECO:0000256" key="4">
    <source>
        <dbReference type="ARBA" id="ARBA00022475"/>
    </source>
</evidence>
<evidence type="ECO:0000256" key="8">
    <source>
        <dbReference type="ARBA" id="ARBA00022840"/>
    </source>
</evidence>
<dbReference type="FunFam" id="3.40.50.300:FF:000127">
    <property type="entry name" value="Ribose import ATP-binding protein RbsA"/>
    <property type="match status" value="1"/>
</dbReference>
<evidence type="ECO:0000256" key="10">
    <source>
        <dbReference type="ARBA" id="ARBA00023136"/>
    </source>
</evidence>
<dbReference type="PROSITE" id="PS00211">
    <property type="entry name" value="ABC_TRANSPORTER_1"/>
    <property type="match status" value="2"/>
</dbReference>
<comment type="caution">
    <text evidence="12">The sequence shown here is derived from an EMBL/GenBank/DDBJ whole genome shotgun (WGS) entry which is preliminary data.</text>
</comment>
<comment type="subcellular location">
    <subcellularLocation>
        <location evidence="1">Cell membrane</location>
        <topology evidence="1">Peripheral membrane protein</topology>
    </subcellularLocation>
</comment>
<evidence type="ECO:0000313" key="13">
    <source>
        <dbReference type="Proteomes" id="UP000315434"/>
    </source>
</evidence>
<evidence type="ECO:0000256" key="5">
    <source>
        <dbReference type="ARBA" id="ARBA00022597"/>
    </source>
</evidence>
<evidence type="ECO:0000313" key="12">
    <source>
        <dbReference type="EMBL" id="TRA94466.1"/>
    </source>
</evidence>
<comment type="similarity">
    <text evidence="2">Belongs to the ABC transporter superfamily.</text>
</comment>
<dbReference type="InterPro" id="IPR017871">
    <property type="entry name" value="ABC_transporter-like_CS"/>
</dbReference>
<accession>A0A546X133</accession>
<dbReference type="GO" id="GO:0005886">
    <property type="term" value="C:plasma membrane"/>
    <property type="evidence" value="ECO:0007669"/>
    <property type="project" value="UniProtKB-SubCell"/>
</dbReference>